<name>A0A0E9TXS0_ANGAN</name>
<accession>A0A0E9TXS0</accession>
<protein>
    <submittedName>
        <fullName evidence="1">Uncharacterized protein</fullName>
    </submittedName>
</protein>
<dbReference type="AlphaFoldDB" id="A0A0E9TXS0"/>
<dbReference type="EMBL" id="GBXM01050251">
    <property type="protein sequence ID" value="JAH58326.1"/>
    <property type="molecule type" value="Transcribed_RNA"/>
</dbReference>
<reference evidence="1" key="2">
    <citation type="journal article" date="2015" name="Fish Shellfish Immunol.">
        <title>Early steps in the European eel (Anguilla anguilla)-Vibrio vulnificus interaction in the gills: Role of the RtxA13 toxin.</title>
        <authorList>
            <person name="Callol A."/>
            <person name="Pajuelo D."/>
            <person name="Ebbesson L."/>
            <person name="Teles M."/>
            <person name="MacKenzie S."/>
            <person name="Amaro C."/>
        </authorList>
    </citation>
    <scope>NUCLEOTIDE SEQUENCE</scope>
</reference>
<reference evidence="1" key="1">
    <citation type="submission" date="2014-11" db="EMBL/GenBank/DDBJ databases">
        <authorList>
            <person name="Amaro Gonzalez C."/>
        </authorList>
    </citation>
    <scope>NUCLEOTIDE SEQUENCE</scope>
</reference>
<evidence type="ECO:0000313" key="1">
    <source>
        <dbReference type="EMBL" id="JAH58326.1"/>
    </source>
</evidence>
<proteinExistence type="predicted"/>
<organism evidence="1">
    <name type="scientific">Anguilla anguilla</name>
    <name type="common">European freshwater eel</name>
    <name type="synonym">Muraena anguilla</name>
    <dbReference type="NCBI Taxonomy" id="7936"/>
    <lineage>
        <taxon>Eukaryota</taxon>
        <taxon>Metazoa</taxon>
        <taxon>Chordata</taxon>
        <taxon>Craniata</taxon>
        <taxon>Vertebrata</taxon>
        <taxon>Euteleostomi</taxon>
        <taxon>Actinopterygii</taxon>
        <taxon>Neopterygii</taxon>
        <taxon>Teleostei</taxon>
        <taxon>Anguilliformes</taxon>
        <taxon>Anguillidae</taxon>
        <taxon>Anguilla</taxon>
    </lineage>
</organism>
<sequence length="67" mass="7231">MIPVFHLHCSGFNVKVVDVITLEEKHRVGGALALGTLHCSVQVGWNLRKHLLDVLGKALLPKSGCSS</sequence>